<gene>
    <name evidence="1" type="ORF">HMPREF0299_5671</name>
</gene>
<organism evidence="1 2">
    <name type="scientific">Corynebacterium matruchotii ATCC 14266</name>
    <dbReference type="NCBI Taxonomy" id="553207"/>
    <lineage>
        <taxon>Bacteria</taxon>
        <taxon>Bacillati</taxon>
        <taxon>Actinomycetota</taxon>
        <taxon>Actinomycetes</taxon>
        <taxon>Mycobacteriales</taxon>
        <taxon>Corynebacteriaceae</taxon>
        <taxon>Corynebacterium</taxon>
    </lineage>
</organism>
<dbReference type="AlphaFoldDB" id="E0DJ06"/>
<dbReference type="EMBL" id="ACSH02000008">
    <property type="protein sequence ID" value="EFM47730.1"/>
    <property type="molecule type" value="Genomic_DNA"/>
</dbReference>
<reference evidence="1" key="1">
    <citation type="submission" date="2010-08" db="EMBL/GenBank/DDBJ databases">
        <authorList>
            <person name="Harkins D.M."/>
            <person name="Madupu R."/>
            <person name="Durkin A.S."/>
            <person name="Torralba M."/>
            <person name="Methe B."/>
            <person name="Sutton G.G."/>
            <person name="Nelson K.E."/>
        </authorList>
    </citation>
    <scope>NUCLEOTIDE SEQUENCE [LARGE SCALE GENOMIC DNA]</scope>
    <source>
        <strain evidence="1">ATCC 14266</strain>
    </source>
</reference>
<protein>
    <submittedName>
        <fullName evidence="1">Uncharacterized protein</fullName>
    </submittedName>
</protein>
<sequence>MAPYRPTDYEIMQYLSHHHYHFSAKTHEATGTTISGKNHGSFRPDTRPKSQEILQQRTIFICNGA</sequence>
<accession>E0DJ06</accession>
<keyword evidence="2" id="KW-1185">Reference proteome</keyword>
<comment type="caution">
    <text evidence="1">The sequence shown here is derived from an EMBL/GenBank/DDBJ whole genome shotgun (WGS) entry which is preliminary data.</text>
</comment>
<dbReference type="Proteomes" id="UP000004218">
    <property type="component" value="Unassembled WGS sequence"/>
</dbReference>
<evidence type="ECO:0000313" key="1">
    <source>
        <dbReference type="EMBL" id="EFM47730.1"/>
    </source>
</evidence>
<proteinExistence type="predicted"/>
<evidence type="ECO:0000313" key="2">
    <source>
        <dbReference type="Proteomes" id="UP000004218"/>
    </source>
</evidence>
<name>E0DJ06_9CORY</name>